<proteinExistence type="predicted"/>
<dbReference type="AlphaFoldDB" id="A0A6A6T1R8"/>
<sequence length="125" mass="11818">MGKRTNIIIGVTAVAATPLLAVCSVPAALGVFGFSAGGVIAGNLPSFLELDPNCSFRLTTASGSAAATAQAGIGNVAAGSVFAFFQSAAAGGAATAVVNGLVGGTAAVAAAGAAAPRLIKSLMRP</sequence>
<reference evidence="1" key="1">
    <citation type="journal article" date="2020" name="Stud. Mycol.">
        <title>101 Dothideomycetes genomes: a test case for predicting lifestyles and emergence of pathogens.</title>
        <authorList>
            <person name="Haridas S."/>
            <person name="Albert R."/>
            <person name="Binder M."/>
            <person name="Bloem J."/>
            <person name="Labutti K."/>
            <person name="Salamov A."/>
            <person name="Andreopoulos B."/>
            <person name="Baker S."/>
            <person name="Barry K."/>
            <person name="Bills G."/>
            <person name="Bluhm B."/>
            <person name="Cannon C."/>
            <person name="Castanera R."/>
            <person name="Culley D."/>
            <person name="Daum C."/>
            <person name="Ezra D."/>
            <person name="Gonzalez J."/>
            <person name="Henrissat B."/>
            <person name="Kuo A."/>
            <person name="Liang C."/>
            <person name="Lipzen A."/>
            <person name="Lutzoni F."/>
            <person name="Magnuson J."/>
            <person name="Mondo S."/>
            <person name="Nolan M."/>
            <person name="Ohm R."/>
            <person name="Pangilinan J."/>
            <person name="Park H.-J."/>
            <person name="Ramirez L."/>
            <person name="Alfaro M."/>
            <person name="Sun H."/>
            <person name="Tritt A."/>
            <person name="Yoshinaga Y."/>
            <person name="Zwiers L.-H."/>
            <person name="Turgeon B."/>
            <person name="Goodwin S."/>
            <person name="Spatafora J."/>
            <person name="Crous P."/>
            <person name="Grigoriev I."/>
        </authorList>
    </citation>
    <scope>NUCLEOTIDE SEQUENCE</scope>
    <source>
        <strain evidence="1">CBS 122681</strain>
    </source>
</reference>
<name>A0A6A6T1R8_9PLEO</name>
<dbReference type="EMBL" id="MU004370">
    <property type="protein sequence ID" value="KAF2654039.1"/>
    <property type="molecule type" value="Genomic_DNA"/>
</dbReference>
<protein>
    <submittedName>
        <fullName evidence="1">Uncharacterized protein</fullName>
    </submittedName>
</protein>
<evidence type="ECO:0000313" key="1">
    <source>
        <dbReference type="EMBL" id="KAF2654039.1"/>
    </source>
</evidence>
<keyword evidence="2" id="KW-1185">Reference proteome</keyword>
<gene>
    <name evidence="1" type="ORF">K491DRAFT_694121</name>
</gene>
<accession>A0A6A6T1R8</accession>
<organism evidence="1 2">
    <name type="scientific">Lophiostoma macrostomum CBS 122681</name>
    <dbReference type="NCBI Taxonomy" id="1314788"/>
    <lineage>
        <taxon>Eukaryota</taxon>
        <taxon>Fungi</taxon>
        <taxon>Dikarya</taxon>
        <taxon>Ascomycota</taxon>
        <taxon>Pezizomycotina</taxon>
        <taxon>Dothideomycetes</taxon>
        <taxon>Pleosporomycetidae</taxon>
        <taxon>Pleosporales</taxon>
        <taxon>Lophiostomataceae</taxon>
        <taxon>Lophiostoma</taxon>
    </lineage>
</organism>
<dbReference type="Proteomes" id="UP000799324">
    <property type="component" value="Unassembled WGS sequence"/>
</dbReference>
<evidence type="ECO:0000313" key="2">
    <source>
        <dbReference type="Proteomes" id="UP000799324"/>
    </source>
</evidence>